<evidence type="ECO:0000313" key="3">
    <source>
        <dbReference type="Proteomes" id="UP000281909"/>
    </source>
</evidence>
<dbReference type="AlphaFoldDB" id="A0A448DNU0"/>
<dbReference type="InterPro" id="IPR025319">
    <property type="entry name" value="DUF4224"/>
</dbReference>
<evidence type="ECO:0000313" key="2">
    <source>
        <dbReference type="EMBL" id="VEF08468.1"/>
    </source>
</evidence>
<reference evidence="2 3" key="1">
    <citation type="submission" date="2018-12" db="EMBL/GenBank/DDBJ databases">
        <authorList>
            <consortium name="Pathogen Informatics"/>
        </authorList>
    </citation>
    <scope>NUCLEOTIDE SEQUENCE [LARGE SCALE GENOMIC DNA]</scope>
    <source>
        <strain evidence="2 3">NCTC9428</strain>
    </source>
</reference>
<feature type="domain" description="DUF4224" evidence="1">
    <location>
        <begin position="2"/>
        <end position="44"/>
    </location>
</feature>
<dbReference type="Proteomes" id="UP000281909">
    <property type="component" value="Chromosome"/>
</dbReference>
<gene>
    <name evidence="2" type="ORF">NCTC9428_00800</name>
</gene>
<protein>
    <recommendedName>
        <fullName evidence="1">DUF4224 domain-containing protein</fullName>
    </recommendedName>
</protein>
<dbReference type="OrthoDB" id="6975612at2"/>
<sequence>MFLTKDEMAVFTGYERPAAQSRWLHDNSIPCIRGGDGHAKVLRQVVISLLGGRCEAKKEPELRLK</sequence>
<dbReference type="EMBL" id="LR134318">
    <property type="protein sequence ID" value="VEF08468.1"/>
    <property type="molecule type" value="Genomic_DNA"/>
</dbReference>
<evidence type="ECO:0000259" key="1">
    <source>
        <dbReference type="Pfam" id="PF13986"/>
    </source>
</evidence>
<dbReference type="Pfam" id="PF13986">
    <property type="entry name" value="DUF4224"/>
    <property type="match status" value="1"/>
</dbReference>
<accession>A0A448DNU0</accession>
<organism evidence="2 3">
    <name type="scientific">Pseudomonas fluorescens</name>
    <dbReference type="NCBI Taxonomy" id="294"/>
    <lineage>
        <taxon>Bacteria</taxon>
        <taxon>Pseudomonadati</taxon>
        <taxon>Pseudomonadota</taxon>
        <taxon>Gammaproteobacteria</taxon>
        <taxon>Pseudomonadales</taxon>
        <taxon>Pseudomonadaceae</taxon>
        <taxon>Pseudomonas</taxon>
    </lineage>
</organism>
<proteinExistence type="predicted"/>
<name>A0A448DNU0_PSEFL</name>